<dbReference type="InterPro" id="IPR036116">
    <property type="entry name" value="FN3_sf"/>
</dbReference>
<feature type="domain" description="Fibronectin type-III" evidence="2">
    <location>
        <begin position="32"/>
        <end position="124"/>
    </location>
</feature>
<proteinExistence type="predicted"/>
<gene>
    <name evidence="3" type="ORF">ENS31_04350</name>
</gene>
<dbReference type="InterPro" id="IPR003961">
    <property type="entry name" value="FN3_dom"/>
</dbReference>
<name>A0A7V2ZIS8_9BACT</name>
<dbReference type="AlphaFoldDB" id="A0A7V2ZIS8"/>
<feature type="chain" id="PRO_5031394262" description="Fibronectin type-III domain-containing protein" evidence="1">
    <location>
        <begin position="20"/>
        <end position="270"/>
    </location>
</feature>
<dbReference type="PROSITE" id="PS51257">
    <property type="entry name" value="PROKAR_LIPOPROTEIN"/>
    <property type="match status" value="1"/>
</dbReference>
<dbReference type="SUPFAM" id="SSF49265">
    <property type="entry name" value="Fibronectin type III"/>
    <property type="match status" value="1"/>
</dbReference>
<evidence type="ECO:0000256" key="1">
    <source>
        <dbReference type="SAM" id="SignalP"/>
    </source>
</evidence>
<reference evidence="3" key="1">
    <citation type="journal article" date="2020" name="mSystems">
        <title>Genome- and Community-Level Interaction Insights into Carbon Utilization and Element Cycling Functions of Hydrothermarchaeota in Hydrothermal Sediment.</title>
        <authorList>
            <person name="Zhou Z."/>
            <person name="Liu Y."/>
            <person name="Xu W."/>
            <person name="Pan J."/>
            <person name="Luo Z.H."/>
            <person name="Li M."/>
        </authorList>
    </citation>
    <scope>NUCLEOTIDE SEQUENCE [LARGE SCALE GENOMIC DNA]</scope>
    <source>
        <strain evidence="3">SpSt-479</strain>
    </source>
</reference>
<feature type="signal peptide" evidence="1">
    <location>
        <begin position="1"/>
        <end position="19"/>
    </location>
</feature>
<sequence>MKKRITTIAIISLVTFLTACNVNDSYYEDYTPPAPPTGIQVLNGDGRVDISWNHNRENDVAGYNVYYSYSYNGRYTLIGSTANNYFIDFGANNGELYYYAVTAYDYNGNESDLSYDVVYAVPRPEGFNQAIFDYRRFPNNAGYSFANYSVVRYDDQNSDVFFENYQGTYYLVVWDDTDIQDMGPTNDIYDIPFAPTAGWSPSKDVIARTGHTYVIWTWNNHFAKIRIKSITPDRIVFDWAYQLVEGEPMLKPSFKGGIRKEIIKSSLERE</sequence>
<accession>A0A7V2ZIS8</accession>
<dbReference type="Gene3D" id="2.60.40.10">
    <property type="entry name" value="Immunoglobulins"/>
    <property type="match status" value="1"/>
</dbReference>
<comment type="caution">
    <text evidence="3">The sequence shown here is derived from an EMBL/GenBank/DDBJ whole genome shotgun (WGS) entry which is preliminary data.</text>
</comment>
<dbReference type="PROSITE" id="PS50853">
    <property type="entry name" value="FN3"/>
    <property type="match status" value="1"/>
</dbReference>
<organism evidence="3">
    <name type="scientific">Ignavibacterium album</name>
    <dbReference type="NCBI Taxonomy" id="591197"/>
    <lineage>
        <taxon>Bacteria</taxon>
        <taxon>Pseudomonadati</taxon>
        <taxon>Ignavibacteriota</taxon>
        <taxon>Ignavibacteria</taxon>
        <taxon>Ignavibacteriales</taxon>
        <taxon>Ignavibacteriaceae</taxon>
        <taxon>Ignavibacterium</taxon>
    </lineage>
</organism>
<protein>
    <recommendedName>
        <fullName evidence="2">Fibronectin type-III domain-containing protein</fullName>
    </recommendedName>
</protein>
<keyword evidence="1" id="KW-0732">Signal</keyword>
<evidence type="ECO:0000259" key="2">
    <source>
        <dbReference type="PROSITE" id="PS50853"/>
    </source>
</evidence>
<dbReference type="EMBL" id="DSUJ01000008">
    <property type="protein sequence ID" value="HFI90749.1"/>
    <property type="molecule type" value="Genomic_DNA"/>
</dbReference>
<dbReference type="InterPro" id="IPR013783">
    <property type="entry name" value="Ig-like_fold"/>
</dbReference>
<evidence type="ECO:0000313" key="3">
    <source>
        <dbReference type="EMBL" id="HFI90749.1"/>
    </source>
</evidence>